<reference evidence="9 10" key="1">
    <citation type="journal article" date="2013" name="Front. Plant Sci.">
        <title>The Reference Genome of the Halophytic Plant Eutrema salsugineum.</title>
        <authorList>
            <person name="Yang R."/>
            <person name="Jarvis D.E."/>
            <person name="Chen H."/>
            <person name="Beilstein M.A."/>
            <person name="Grimwood J."/>
            <person name="Jenkins J."/>
            <person name="Shu S."/>
            <person name="Prochnik S."/>
            <person name="Xin M."/>
            <person name="Ma C."/>
            <person name="Schmutz J."/>
            <person name="Wing R.A."/>
            <person name="Mitchell-Olds T."/>
            <person name="Schumaker K.S."/>
            <person name="Wang X."/>
        </authorList>
    </citation>
    <scope>NUCLEOTIDE SEQUENCE [LARGE SCALE GENOMIC DNA]</scope>
</reference>
<evidence type="ECO:0000256" key="1">
    <source>
        <dbReference type="ARBA" id="ARBA00004123"/>
    </source>
</evidence>
<dbReference type="Gene3D" id="2.40.330.10">
    <property type="entry name" value="DNA-binding pseudobarrel domain"/>
    <property type="match status" value="4"/>
</dbReference>
<dbReference type="Gramene" id="ESQ47410">
    <property type="protein sequence ID" value="ESQ47410"/>
    <property type="gene ID" value="EUTSA_v10028050mg"/>
</dbReference>
<dbReference type="InterPro" id="IPR015300">
    <property type="entry name" value="DNA-bd_pseudobarrel_sf"/>
</dbReference>
<dbReference type="Pfam" id="PF02362">
    <property type="entry name" value="B3"/>
    <property type="match status" value="4"/>
</dbReference>
<dbReference type="OMA" id="CFLANIW"/>
<accession>V4LAF6</accession>
<feature type="domain" description="TF-B3" evidence="8">
    <location>
        <begin position="134"/>
        <end position="229"/>
    </location>
</feature>
<keyword evidence="6" id="KW-0539">Nucleus</keyword>
<protein>
    <recommendedName>
        <fullName evidence="8">TF-B3 domain-containing protein</fullName>
    </recommendedName>
</protein>
<evidence type="ECO:0000259" key="8">
    <source>
        <dbReference type="PROSITE" id="PS50863"/>
    </source>
</evidence>
<feature type="region of interest" description="Disordered" evidence="7">
    <location>
        <begin position="226"/>
        <end position="264"/>
    </location>
</feature>
<name>V4LAF6_EUTSA</name>
<proteinExistence type="predicted"/>
<dbReference type="STRING" id="72664.V4LAF6"/>
<evidence type="ECO:0000256" key="4">
    <source>
        <dbReference type="ARBA" id="ARBA00023125"/>
    </source>
</evidence>
<feature type="domain" description="TF-B3" evidence="8">
    <location>
        <begin position="3"/>
        <end position="99"/>
    </location>
</feature>
<dbReference type="CDD" id="cd10017">
    <property type="entry name" value="B3_DNA"/>
    <property type="match status" value="4"/>
</dbReference>
<dbReference type="GO" id="GO:0003677">
    <property type="term" value="F:DNA binding"/>
    <property type="evidence" value="ECO:0007669"/>
    <property type="project" value="UniProtKB-KW"/>
</dbReference>
<evidence type="ECO:0000256" key="7">
    <source>
        <dbReference type="SAM" id="MobiDB-lite"/>
    </source>
</evidence>
<dbReference type="PANTHER" id="PTHR31674:SF62">
    <property type="entry name" value="B3 DOMAIN-CONTAINING PROTEIN REM14-RELATED"/>
    <property type="match status" value="1"/>
</dbReference>
<gene>
    <name evidence="9" type="ORF">EUTSA_v10028050mg</name>
</gene>
<comment type="subcellular location">
    <subcellularLocation>
        <location evidence="1">Nucleus</location>
    </subcellularLocation>
</comment>
<feature type="compositionally biased region" description="Acidic residues" evidence="7">
    <location>
        <begin position="371"/>
        <end position="392"/>
    </location>
</feature>
<keyword evidence="2" id="KW-0677">Repeat</keyword>
<dbReference type="InterPro" id="IPR003340">
    <property type="entry name" value="B3_DNA-bd"/>
</dbReference>
<dbReference type="PANTHER" id="PTHR31674">
    <property type="entry name" value="B3 DOMAIN-CONTAINING PROTEIN REM-LIKE 3-RELATED"/>
    <property type="match status" value="1"/>
</dbReference>
<keyword evidence="10" id="KW-1185">Reference proteome</keyword>
<dbReference type="AlphaFoldDB" id="V4LAF6"/>
<sequence length="503" mass="56990">MVNKHFFKPILPGFHSHLTIPVAFFSKYIQGTNEQKMTTAKLRSDVSKTAWKVKIEEDGQKLTDGWKQFALAHDLRTGDILIFRHEKGMSFHVEILGPSGCEVQYESCSDDKSSLVKKNPRKETKSSSLVDHSRFVANVAPSTLSDDALNIPMSFARANGLGTRCGEIVLMNEKGRSWNLALKQKKCGKIYIRGGWRSFCSANGLNVGDLFTFNLFQRGKTPVLRLSTTESGEEEESSEEKTQRKKKVEKNPKTEAGSSSSSLDPSCFVAKISPATLRYDSLRLPVKFWRENGLNRRCGEIVLMNEKGTSWTLNLKQKRSSCGTMFIRRGWRSFCRANGLRAGDSITFKLIQRGGNLFLRLTSTESKEECSEGDEIESLSTESESDHEEMDQDEKSFKNPRSLWKASSSASQNLFLTLTLKPYNLTKSNLYLPVTFTKFHGINEETKMHLLDKHGVKWYTNLRSAEKGKKIRLVGGWKDFFKANCLIWEGDTRCVLQFCSKVK</sequence>
<dbReference type="FunFam" id="2.40.330.10:FF:000009">
    <property type="entry name" value="Transcriptional factor B3 family protein"/>
    <property type="match status" value="1"/>
</dbReference>
<dbReference type="eggNOG" id="ENOG502SK57">
    <property type="taxonomic scope" value="Eukaryota"/>
</dbReference>
<dbReference type="InterPro" id="IPR039218">
    <property type="entry name" value="REM_fam"/>
</dbReference>
<dbReference type="SMART" id="SM01019">
    <property type="entry name" value="B3"/>
    <property type="match status" value="4"/>
</dbReference>
<feature type="domain" description="TF-B3" evidence="8">
    <location>
        <begin position="415"/>
        <end position="503"/>
    </location>
</feature>
<dbReference type="Proteomes" id="UP000030689">
    <property type="component" value="Unassembled WGS sequence"/>
</dbReference>
<keyword evidence="4" id="KW-0238">DNA-binding</keyword>
<organism evidence="9 10">
    <name type="scientific">Eutrema salsugineum</name>
    <name type="common">Saltwater cress</name>
    <name type="synonym">Sisymbrium salsugineum</name>
    <dbReference type="NCBI Taxonomy" id="72664"/>
    <lineage>
        <taxon>Eukaryota</taxon>
        <taxon>Viridiplantae</taxon>
        <taxon>Streptophyta</taxon>
        <taxon>Embryophyta</taxon>
        <taxon>Tracheophyta</taxon>
        <taxon>Spermatophyta</taxon>
        <taxon>Magnoliopsida</taxon>
        <taxon>eudicotyledons</taxon>
        <taxon>Gunneridae</taxon>
        <taxon>Pentapetalae</taxon>
        <taxon>rosids</taxon>
        <taxon>malvids</taxon>
        <taxon>Brassicales</taxon>
        <taxon>Brassicaceae</taxon>
        <taxon>Eutremeae</taxon>
        <taxon>Eutrema</taxon>
    </lineage>
</organism>
<evidence type="ECO:0000313" key="10">
    <source>
        <dbReference type="Proteomes" id="UP000030689"/>
    </source>
</evidence>
<dbReference type="EMBL" id="KI517416">
    <property type="protein sequence ID" value="ESQ47410.1"/>
    <property type="molecule type" value="Genomic_DNA"/>
</dbReference>
<dbReference type="GO" id="GO:0005634">
    <property type="term" value="C:nucleus"/>
    <property type="evidence" value="ECO:0007669"/>
    <property type="project" value="UniProtKB-SubCell"/>
</dbReference>
<feature type="domain" description="TF-B3" evidence="8">
    <location>
        <begin position="267"/>
        <end position="365"/>
    </location>
</feature>
<dbReference type="PROSITE" id="PS50863">
    <property type="entry name" value="B3"/>
    <property type="match status" value="4"/>
</dbReference>
<evidence type="ECO:0000256" key="2">
    <source>
        <dbReference type="ARBA" id="ARBA00022737"/>
    </source>
</evidence>
<evidence type="ECO:0000313" key="9">
    <source>
        <dbReference type="EMBL" id="ESQ47410.1"/>
    </source>
</evidence>
<feature type="region of interest" description="Disordered" evidence="7">
    <location>
        <begin position="368"/>
        <end position="394"/>
    </location>
</feature>
<dbReference type="SUPFAM" id="SSF101936">
    <property type="entry name" value="DNA-binding pseudobarrel domain"/>
    <property type="match status" value="4"/>
</dbReference>
<keyword evidence="3" id="KW-0805">Transcription regulation</keyword>
<evidence type="ECO:0000256" key="6">
    <source>
        <dbReference type="ARBA" id="ARBA00023242"/>
    </source>
</evidence>
<keyword evidence="5" id="KW-0804">Transcription</keyword>
<evidence type="ECO:0000256" key="3">
    <source>
        <dbReference type="ARBA" id="ARBA00023015"/>
    </source>
</evidence>
<dbReference type="KEGG" id="eus:EUTSA_v10028050mg"/>
<evidence type="ECO:0000256" key="5">
    <source>
        <dbReference type="ARBA" id="ARBA00023163"/>
    </source>
</evidence>